<keyword evidence="2" id="KW-1185">Reference proteome</keyword>
<evidence type="ECO:0000313" key="2">
    <source>
        <dbReference type="Proteomes" id="UP000053127"/>
    </source>
</evidence>
<organism evidence="1 2">
    <name type="scientific">Streptomyces yokosukanensis</name>
    <dbReference type="NCBI Taxonomy" id="67386"/>
    <lineage>
        <taxon>Bacteria</taxon>
        <taxon>Bacillati</taxon>
        <taxon>Actinomycetota</taxon>
        <taxon>Actinomycetes</taxon>
        <taxon>Kitasatosporales</taxon>
        <taxon>Streptomycetaceae</taxon>
        <taxon>Streptomyces</taxon>
    </lineage>
</organism>
<comment type="caution">
    <text evidence="1">The sequence shown here is derived from an EMBL/GenBank/DDBJ whole genome shotgun (WGS) entry which is preliminary data.</text>
</comment>
<reference evidence="1 2" key="1">
    <citation type="submission" date="2015-10" db="EMBL/GenBank/DDBJ databases">
        <title>Draft genome sequence of Streptomyces yokosukanensis DSM 40224, type strain for the species Streptomyces yokosukanensis.</title>
        <authorList>
            <person name="Ruckert C."/>
            <person name="Winkler A."/>
            <person name="Kalinowski J."/>
            <person name="Kampfer P."/>
            <person name="Glaeser S."/>
        </authorList>
    </citation>
    <scope>NUCLEOTIDE SEQUENCE [LARGE SCALE GENOMIC DNA]</scope>
    <source>
        <strain evidence="1 2">DSM 40224</strain>
    </source>
</reference>
<gene>
    <name evidence="1" type="ORF">AQI95_41900</name>
</gene>
<name>A0A101NQ52_9ACTN</name>
<dbReference type="Proteomes" id="UP000053127">
    <property type="component" value="Unassembled WGS sequence"/>
</dbReference>
<dbReference type="EMBL" id="LMWN01000084">
    <property type="protein sequence ID" value="KUM97374.1"/>
    <property type="molecule type" value="Genomic_DNA"/>
</dbReference>
<dbReference type="AlphaFoldDB" id="A0A101NQ52"/>
<evidence type="ECO:0000313" key="1">
    <source>
        <dbReference type="EMBL" id="KUM97374.1"/>
    </source>
</evidence>
<sequence length="126" mass="13973">MTNERVKAYAKASLDGSNITKYATGDALWEVKNAVFINMRNDIVVKGEPKVTATEDDASVDLDSTPPRATLRVCFDNNTWDPVDKKNGKSVAPPNQVKRYTINANLQKQGAQWLVTEAKADKERTC</sequence>
<proteinExistence type="predicted"/>
<protein>
    <recommendedName>
        <fullName evidence="3">Secreted protein/lipoprotein</fullName>
    </recommendedName>
</protein>
<evidence type="ECO:0008006" key="3">
    <source>
        <dbReference type="Google" id="ProtNLM"/>
    </source>
</evidence>
<accession>A0A101NQ52</accession>